<dbReference type="EMBL" id="JACGWZ010000002">
    <property type="protein sequence ID" value="MBA8824647.1"/>
    <property type="molecule type" value="Genomic_DNA"/>
</dbReference>
<comment type="caution">
    <text evidence="1">The sequence shown here is derived from an EMBL/GenBank/DDBJ whole genome shotgun (WGS) entry which is preliminary data.</text>
</comment>
<sequence length="283" mass="31225">MSTETEGDAARFPGVDLSRPSAARIYDWYLGGAHNWAIDREFGARIETMLPPIKALARSNRAFLGRLVRAALDSGIRQFLDIGSGIPAVGNVHEIVRQHGADARVVYVDYEPVAAAHSRMLLQQEEATGWAGIVQQDFLAPSAVLESPETRRLIDFDQPVCLLLIALGHFLGDEADVPGVLDRYRDRLVAGSWLGLSHIACDDATPEQQEQMRGGAASYQDTSNPLWLRDRAELARWFGPWPLLSPGMVHLPDWRPDVPDEPLSEEEAQARGLAWCGVATRPD</sequence>
<dbReference type="AlphaFoldDB" id="A0A839DYT2"/>
<dbReference type="RefSeq" id="WP_182543885.1">
    <property type="nucleotide sequence ID" value="NZ_JACGWZ010000002.1"/>
</dbReference>
<gene>
    <name evidence="1" type="ORF">FHX42_001994</name>
</gene>
<proteinExistence type="predicted"/>
<dbReference type="SUPFAM" id="SSF53335">
    <property type="entry name" value="S-adenosyl-L-methionine-dependent methyltransferases"/>
    <property type="match status" value="1"/>
</dbReference>
<organism evidence="1 2">
    <name type="scientific">Halosaccharopolyspora lacisalsi</name>
    <dbReference type="NCBI Taxonomy" id="1000566"/>
    <lineage>
        <taxon>Bacteria</taxon>
        <taxon>Bacillati</taxon>
        <taxon>Actinomycetota</taxon>
        <taxon>Actinomycetes</taxon>
        <taxon>Pseudonocardiales</taxon>
        <taxon>Pseudonocardiaceae</taxon>
        <taxon>Halosaccharopolyspora</taxon>
    </lineage>
</organism>
<accession>A0A839DYT2</accession>
<dbReference type="Gene3D" id="3.40.50.150">
    <property type="entry name" value="Vaccinia Virus protein VP39"/>
    <property type="match status" value="1"/>
</dbReference>
<evidence type="ECO:0000313" key="2">
    <source>
        <dbReference type="Proteomes" id="UP000569329"/>
    </source>
</evidence>
<evidence type="ECO:0000313" key="1">
    <source>
        <dbReference type="EMBL" id="MBA8824647.1"/>
    </source>
</evidence>
<protein>
    <recommendedName>
        <fullName evidence="3">S-adenosyl methyltransferase</fullName>
    </recommendedName>
</protein>
<dbReference type="InterPro" id="IPR029063">
    <property type="entry name" value="SAM-dependent_MTases_sf"/>
</dbReference>
<dbReference type="PIRSF" id="PIRSF017393">
    <property type="entry name" value="MTase_SAV2177"/>
    <property type="match status" value="1"/>
</dbReference>
<dbReference type="Proteomes" id="UP000569329">
    <property type="component" value="Unassembled WGS sequence"/>
</dbReference>
<dbReference type="Pfam" id="PF04672">
    <property type="entry name" value="Methyltransf_19"/>
    <property type="match status" value="1"/>
</dbReference>
<keyword evidence="2" id="KW-1185">Reference proteome</keyword>
<name>A0A839DYT2_9PSEU</name>
<evidence type="ECO:0008006" key="3">
    <source>
        <dbReference type="Google" id="ProtNLM"/>
    </source>
</evidence>
<reference evidence="1 2" key="1">
    <citation type="submission" date="2020-07" db="EMBL/GenBank/DDBJ databases">
        <title>Sequencing the genomes of 1000 actinobacteria strains.</title>
        <authorList>
            <person name="Klenk H.-P."/>
        </authorList>
    </citation>
    <scope>NUCLEOTIDE SEQUENCE [LARGE SCALE GENOMIC DNA]</scope>
    <source>
        <strain evidence="1 2">DSM 45975</strain>
    </source>
</reference>
<dbReference type="InterPro" id="IPR006764">
    <property type="entry name" value="SAM_dep_MeTrfase_SAV2177_type"/>
</dbReference>